<proteinExistence type="predicted"/>
<accession>A0A1R2CF21</accession>
<dbReference type="EMBL" id="MPUH01000172">
    <property type="protein sequence ID" value="OMJ87612.1"/>
    <property type="molecule type" value="Genomic_DNA"/>
</dbReference>
<evidence type="ECO:0000313" key="3">
    <source>
        <dbReference type="Proteomes" id="UP000187209"/>
    </source>
</evidence>
<name>A0A1R2CF21_9CILI</name>
<sequence length="319" mass="36703">MLRIIGFLGILAHLATSEYSEDLMNILKLEYQSSQSLERVDQLLGEIAGSLRKSQEQDDRLNKTRQAECTAEITFLDRPIEVMYSEITRAKQIVAEKQPKFDKVQALLGQKQQELDFLASFISSQEHKYLQQTTELKNSYIEHEQALKAVLNSLDLLKTAEHDVTSARVHDNKEHTEIIGLSFLQSDQESFSRLVDVIIDIKKNLQDYLDANTQRKVQIDEEYNKNKGLLEEIRAGVGEIWKNLDQESLDLAEDIEEANRMIREASEECGSMVRAKSDKETECGAWTKQFSYETQKRNEEMAIIVEIMEQIHSDLSVLE</sequence>
<dbReference type="Proteomes" id="UP000187209">
    <property type="component" value="Unassembled WGS sequence"/>
</dbReference>
<evidence type="ECO:0000313" key="2">
    <source>
        <dbReference type="EMBL" id="OMJ87612.1"/>
    </source>
</evidence>
<dbReference type="OrthoDB" id="321922at2759"/>
<protein>
    <submittedName>
        <fullName evidence="2">Uncharacterized protein</fullName>
    </submittedName>
</protein>
<gene>
    <name evidence="2" type="ORF">SteCoe_10612</name>
</gene>
<keyword evidence="1" id="KW-0732">Signal</keyword>
<organism evidence="2 3">
    <name type="scientific">Stentor coeruleus</name>
    <dbReference type="NCBI Taxonomy" id="5963"/>
    <lineage>
        <taxon>Eukaryota</taxon>
        <taxon>Sar</taxon>
        <taxon>Alveolata</taxon>
        <taxon>Ciliophora</taxon>
        <taxon>Postciliodesmatophora</taxon>
        <taxon>Heterotrichea</taxon>
        <taxon>Heterotrichida</taxon>
        <taxon>Stentoridae</taxon>
        <taxon>Stentor</taxon>
    </lineage>
</organism>
<dbReference type="AlphaFoldDB" id="A0A1R2CF21"/>
<keyword evidence="3" id="KW-1185">Reference proteome</keyword>
<comment type="caution">
    <text evidence="2">The sequence shown here is derived from an EMBL/GenBank/DDBJ whole genome shotgun (WGS) entry which is preliminary data.</text>
</comment>
<feature type="signal peptide" evidence="1">
    <location>
        <begin position="1"/>
        <end position="17"/>
    </location>
</feature>
<evidence type="ECO:0000256" key="1">
    <source>
        <dbReference type="SAM" id="SignalP"/>
    </source>
</evidence>
<reference evidence="2 3" key="1">
    <citation type="submission" date="2016-11" db="EMBL/GenBank/DDBJ databases">
        <title>The macronuclear genome of Stentor coeruleus: a giant cell with tiny introns.</title>
        <authorList>
            <person name="Slabodnick M."/>
            <person name="Ruby J.G."/>
            <person name="Reiff S.B."/>
            <person name="Swart E.C."/>
            <person name="Gosai S."/>
            <person name="Prabakaran S."/>
            <person name="Witkowska E."/>
            <person name="Larue G.E."/>
            <person name="Fisher S."/>
            <person name="Freeman R.M."/>
            <person name="Gunawardena J."/>
            <person name="Chu W."/>
            <person name="Stover N.A."/>
            <person name="Gregory B.D."/>
            <person name="Nowacki M."/>
            <person name="Derisi J."/>
            <person name="Roy S.W."/>
            <person name="Marshall W.F."/>
            <person name="Sood P."/>
        </authorList>
    </citation>
    <scope>NUCLEOTIDE SEQUENCE [LARGE SCALE GENOMIC DNA]</scope>
    <source>
        <strain evidence="2">WM001</strain>
    </source>
</reference>
<feature type="chain" id="PRO_5012706578" evidence="1">
    <location>
        <begin position="18"/>
        <end position="319"/>
    </location>
</feature>